<reference evidence="2" key="1">
    <citation type="journal article" date="2023" name="Nat. Commun.">
        <title>Diploid and tetraploid genomes of Acorus and the evolution of monocots.</title>
        <authorList>
            <person name="Ma L."/>
            <person name="Liu K.W."/>
            <person name="Li Z."/>
            <person name="Hsiao Y.Y."/>
            <person name="Qi Y."/>
            <person name="Fu T."/>
            <person name="Tang G.D."/>
            <person name="Zhang D."/>
            <person name="Sun W.H."/>
            <person name="Liu D.K."/>
            <person name="Li Y."/>
            <person name="Chen G.Z."/>
            <person name="Liu X.D."/>
            <person name="Liao X.Y."/>
            <person name="Jiang Y.T."/>
            <person name="Yu X."/>
            <person name="Hao Y."/>
            <person name="Huang J."/>
            <person name="Zhao X.W."/>
            <person name="Ke S."/>
            <person name="Chen Y.Y."/>
            <person name="Wu W.L."/>
            <person name="Hsu J.L."/>
            <person name="Lin Y.F."/>
            <person name="Huang M.D."/>
            <person name="Li C.Y."/>
            <person name="Huang L."/>
            <person name="Wang Z.W."/>
            <person name="Zhao X."/>
            <person name="Zhong W.Y."/>
            <person name="Peng D.H."/>
            <person name="Ahmad S."/>
            <person name="Lan S."/>
            <person name="Zhang J.S."/>
            <person name="Tsai W.C."/>
            <person name="Van de Peer Y."/>
            <person name="Liu Z.J."/>
        </authorList>
    </citation>
    <scope>NUCLEOTIDE SEQUENCE</scope>
    <source>
        <strain evidence="2">CP</strain>
    </source>
</reference>
<accession>A0AAV9C182</accession>
<dbReference type="Proteomes" id="UP001180020">
    <property type="component" value="Unassembled WGS sequence"/>
</dbReference>
<comment type="caution">
    <text evidence="2">The sequence shown here is derived from an EMBL/GenBank/DDBJ whole genome shotgun (WGS) entry which is preliminary data.</text>
</comment>
<feature type="compositionally biased region" description="Low complexity" evidence="1">
    <location>
        <begin position="136"/>
        <end position="147"/>
    </location>
</feature>
<dbReference type="EMBL" id="JAUJYO010000022">
    <property type="protein sequence ID" value="KAK1282868.1"/>
    <property type="molecule type" value="Genomic_DNA"/>
</dbReference>
<feature type="compositionally biased region" description="Polar residues" evidence="1">
    <location>
        <begin position="154"/>
        <end position="171"/>
    </location>
</feature>
<keyword evidence="3" id="KW-1185">Reference proteome</keyword>
<evidence type="ECO:0000313" key="3">
    <source>
        <dbReference type="Proteomes" id="UP001180020"/>
    </source>
</evidence>
<dbReference type="AlphaFoldDB" id="A0AAV9C182"/>
<protein>
    <submittedName>
        <fullName evidence="2">Uncharacterized protein</fullName>
    </submittedName>
</protein>
<feature type="region of interest" description="Disordered" evidence="1">
    <location>
        <begin position="124"/>
        <end position="171"/>
    </location>
</feature>
<sequence>MSVTTLIDNHHLHPWSIDMSDVSQSSSSVNQALKTPNCRCGAPTMVFTSSRENSKEESSIGVDSGKKMGSSILVQGNRLVGPQGIRRPSGILTTLLNECLCLHIVKRRKGLKIHSWDLRFRRGPKAIHSSHPSGPRRANQARQRAFQTPKAITPHTTNYRGSSNPYTVVLS</sequence>
<name>A0AAV9C182_ACOCL</name>
<evidence type="ECO:0000256" key="1">
    <source>
        <dbReference type="SAM" id="MobiDB-lite"/>
    </source>
</evidence>
<organism evidence="2 3">
    <name type="scientific">Acorus calamus</name>
    <name type="common">Sweet flag</name>
    <dbReference type="NCBI Taxonomy" id="4465"/>
    <lineage>
        <taxon>Eukaryota</taxon>
        <taxon>Viridiplantae</taxon>
        <taxon>Streptophyta</taxon>
        <taxon>Embryophyta</taxon>
        <taxon>Tracheophyta</taxon>
        <taxon>Spermatophyta</taxon>
        <taxon>Magnoliopsida</taxon>
        <taxon>Liliopsida</taxon>
        <taxon>Acoraceae</taxon>
        <taxon>Acorus</taxon>
    </lineage>
</organism>
<proteinExistence type="predicted"/>
<gene>
    <name evidence="2" type="ORF">QJS10_CPB22g00252</name>
</gene>
<evidence type="ECO:0000313" key="2">
    <source>
        <dbReference type="EMBL" id="KAK1282868.1"/>
    </source>
</evidence>
<reference evidence="2" key="2">
    <citation type="submission" date="2023-06" db="EMBL/GenBank/DDBJ databases">
        <authorList>
            <person name="Ma L."/>
            <person name="Liu K.-W."/>
            <person name="Li Z."/>
            <person name="Hsiao Y.-Y."/>
            <person name="Qi Y."/>
            <person name="Fu T."/>
            <person name="Tang G."/>
            <person name="Zhang D."/>
            <person name="Sun W.-H."/>
            <person name="Liu D.-K."/>
            <person name="Li Y."/>
            <person name="Chen G.-Z."/>
            <person name="Liu X.-D."/>
            <person name="Liao X.-Y."/>
            <person name="Jiang Y.-T."/>
            <person name="Yu X."/>
            <person name="Hao Y."/>
            <person name="Huang J."/>
            <person name="Zhao X.-W."/>
            <person name="Ke S."/>
            <person name="Chen Y.-Y."/>
            <person name="Wu W.-L."/>
            <person name="Hsu J.-L."/>
            <person name="Lin Y.-F."/>
            <person name="Huang M.-D."/>
            <person name="Li C.-Y."/>
            <person name="Huang L."/>
            <person name="Wang Z.-W."/>
            <person name="Zhao X."/>
            <person name="Zhong W.-Y."/>
            <person name="Peng D.-H."/>
            <person name="Ahmad S."/>
            <person name="Lan S."/>
            <person name="Zhang J.-S."/>
            <person name="Tsai W.-C."/>
            <person name="Van De Peer Y."/>
            <person name="Liu Z.-J."/>
        </authorList>
    </citation>
    <scope>NUCLEOTIDE SEQUENCE</scope>
    <source>
        <strain evidence="2">CP</strain>
        <tissue evidence="2">Leaves</tissue>
    </source>
</reference>